<dbReference type="SUPFAM" id="SSF52172">
    <property type="entry name" value="CheY-like"/>
    <property type="match status" value="1"/>
</dbReference>
<accession>G6FWE0</accession>
<dbReference type="AlphaFoldDB" id="G6FWE0"/>
<dbReference type="Pfam" id="PF00072">
    <property type="entry name" value="Response_reg"/>
    <property type="match status" value="1"/>
</dbReference>
<evidence type="ECO:0000256" key="3">
    <source>
        <dbReference type="PROSITE-ProRule" id="PRU00169"/>
    </source>
</evidence>
<keyword evidence="1 3" id="KW-0597">Phosphoprotein</keyword>
<comment type="caution">
    <text evidence="5">The sequence shown here is derived from an EMBL/GenBank/DDBJ whole genome shotgun (WGS) entry which is preliminary data.</text>
</comment>
<evidence type="ECO:0000256" key="1">
    <source>
        <dbReference type="ARBA" id="ARBA00022553"/>
    </source>
</evidence>
<dbReference type="PANTHER" id="PTHR44591:SF14">
    <property type="entry name" value="PROTEIN PILG"/>
    <property type="match status" value="1"/>
</dbReference>
<dbReference type="GO" id="GO:0000160">
    <property type="term" value="P:phosphorelay signal transduction system"/>
    <property type="evidence" value="ECO:0007669"/>
    <property type="project" value="UniProtKB-KW"/>
</dbReference>
<organism evidence="5 6">
    <name type="scientific">Fischerella thermalis JSC-11</name>
    <dbReference type="NCBI Taxonomy" id="741277"/>
    <lineage>
        <taxon>Bacteria</taxon>
        <taxon>Bacillati</taxon>
        <taxon>Cyanobacteriota</taxon>
        <taxon>Cyanophyceae</taxon>
        <taxon>Nostocales</taxon>
        <taxon>Hapalosiphonaceae</taxon>
        <taxon>Fischerella</taxon>
    </lineage>
</organism>
<dbReference type="Proteomes" id="UP000004344">
    <property type="component" value="Unassembled WGS sequence"/>
</dbReference>
<dbReference type="CDD" id="cd17574">
    <property type="entry name" value="REC_OmpR"/>
    <property type="match status" value="1"/>
</dbReference>
<dbReference type="PANTHER" id="PTHR44591">
    <property type="entry name" value="STRESS RESPONSE REGULATOR PROTEIN 1"/>
    <property type="match status" value="1"/>
</dbReference>
<name>G6FWE0_9CYAN</name>
<dbReference type="InterPro" id="IPR050595">
    <property type="entry name" value="Bact_response_regulator"/>
</dbReference>
<keyword evidence="6" id="KW-1185">Reference proteome</keyword>
<dbReference type="InterPro" id="IPR001789">
    <property type="entry name" value="Sig_transdc_resp-reg_receiver"/>
</dbReference>
<evidence type="ECO:0000256" key="2">
    <source>
        <dbReference type="ARBA" id="ARBA00023012"/>
    </source>
</evidence>
<gene>
    <name evidence="5" type="ORF">FJSC11DRAFT_2999</name>
</gene>
<proteinExistence type="predicted"/>
<dbReference type="Gene3D" id="3.40.50.2300">
    <property type="match status" value="1"/>
</dbReference>
<evidence type="ECO:0000313" key="5">
    <source>
        <dbReference type="EMBL" id="EHC11547.1"/>
    </source>
</evidence>
<dbReference type="SMART" id="SM00448">
    <property type="entry name" value="REC"/>
    <property type="match status" value="1"/>
</dbReference>
<evidence type="ECO:0000313" key="6">
    <source>
        <dbReference type="Proteomes" id="UP000004344"/>
    </source>
</evidence>
<sequence>MLLIFLQKRFDFAMNTVLVVEDGLTDLELICNCLQQAGYSVIKAKSSEEAEEKLLQSQPDLIFLDVILPGKSGFEICREIKSNPATNKIPVIFCSTKNSEVDKLWGNMLGGDAYLSKPINQDELVVTVKQLIK</sequence>
<evidence type="ECO:0000259" key="4">
    <source>
        <dbReference type="PROSITE" id="PS50110"/>
    </source>
</evidence>
<protein>
    <submittedName>
        <fullName evidence="5">Response regulator receiver protein</fullName>
    </submittedName>
</protein>
<reference evidence="5 6" key="1">
    <citation type="submission" date="2011-09" db="EMBL/GenBank/DDBJ databases">
        <title>The draft genome of Fischerella sp. JSC-11.</title>
        <authorList>
            <consortium name="US DOE Joint Genome Institute (JGI-PGF)"/>
            <person name="Lucas S."/>
            <person name="Han J."/>
            <person name="Lapidus A."/>
            <person name="Cheng J.-F."/>
            <person name="Goodwin L."/>
            <person name="Pitluck S."/>
            <person name="Peters L."/>
            <person name="Land M.L."/>
            <person name="Hauser L."/>
            <person name="Sarkisova S."/>
            <person name="Bryant D.A."/>
            <person name="Brown I."/>
            <person name="Woyke T.J."/>
        </authorList>
    </citation>
    <scope>NUCLEOTIDE SEQUENCE [LARGE SCALE GENOMIC DNA]</scope>
    <source>
        <strain evidence="5 6">JSC-11</strain>
    </source>
</reference>
<feature type="domain" description="Response regulatory" evidence="4">
    <location>
        <begin position="16"/>
        <end position="132"/>
    </location>
</feature>
<feature type="modified residue" description="4-aspartylphosphate" evidence="3">
    <location>
        <position position="65"/>
    </location>
</feature>
<dbReference type="EMBL" id="AGIZ01000009">
    <property type="protein sequence ID" value="EHC11547.1"/>
    <property type="molecule type" value="Genomic_DNA"/>
</dbReference>
<dbReference type="InterPro" id="IPR011006">
    <property type="entry name" value="CheY-like_superfamily"/>
</dbReference>
<keyword evidence="2" id="KW-0902">Two-component regulatory system</keyword>
<dbReference type="PROSITE" id="PS50110">
    <property type="entry name" value="RESPONSE_REGULATORY"/>
    <property type="match status" value="1"/>
</dbReference>